<dbReference type="EMBL" id="BSOH01000027">
    <property type="protein sequence ID" value="GLR19275.1"/>
    <property type="molecule type" value="Genomic_DNA"/>
</dbReference>
<proteinExistence type="predicted"/>
<gene>
    <name evidence="1" type="ORF">GCM10007940_38910</name>
</gene>
<reference evidence="1" key="2">
    <citation type="submission" date="2023-01" db="EMBL/GenBank/DDBJ databases">
        <title>Draft genome sequence of Portibacter lacus strain NBRC 108769.</title>
        <authorList>
            <person name="Sun Q."/>
            <person name="Mori K."/>
        </authorList>
    </citation>
    <scope>NUCLEOTIDE SEQUENCE</scope>
    <source>
        <strain evidence="1">NBRC 108769</strain>
    </source>
</reference>
<sequence length="45" mass="4992">MYSDKSLIALPIEGDMYGHPRTNKLKMKANKLGGNISIDKKMALV</sequence>
<organism evidence="1 2">
    <name type="scientific">Portibacter lacus</name>
    <dbReference type="NCBI Taxonomy" id="1099794"/>
    <lineage>
        <taxon>Bacteria</taxon>
        <taxon>Pseudomonadati</taxon>
        <taxon>Bacteroidota</taxon>
        <taxon>Saprospiria</taxon>
        <taxon>Saprospirales</taxon>
        <taxon>Haliscomenobacteraceae</taxon>
        <taxon>Portibacter</taxon>
    </lineage>
</organism>
<dbReference type="AlphaFoldDB" id="A0AA37WI46"/>
<name>A0AA37WI46_9BACT</name>
<comment type="caution">
    <text evidence="1">The sequence shown here is derived from an EMBL/GenBank/DDBJ whole genome shotgun (WGS) entry which is preliminary data.</text>
</comment>
<evidence type="ECO:0000313" key="2">
    <source>
        <dbReference type="Proteomes" id="UP001156666"/>
    </source>
</evidence>
<protein>
    <submittedName>
        <fullName evidence="1">Uncharacterized protein</fullName>
    </submittedName>
</protein>
<reference evidence="1" key="1">
    <citation type="journal article" date="2014" name="Int. J. Syst. Evol. Microbiol.">
        <title>Complete genome sequence of Corynebacterium casei LMG S-19264T (=DSM 44701T), isolated from a smear-ripened cheese.</title>
        <authorList>
            <consortium name="US DOE Joint Genome Institute (JGI-PGF)"/>
            <person name="Walter F."/>
            <person name="Albersmeier A."/>
            <person name="Kalinowski J."/>
            <person name="Ruckert C."/>
        </authorList>
    </citation>
    <scope>NUCLEOTIDE SEQUENCE</scope>
    <source>
        <strain evidence="1">NBRC 108769</strain>
    </source>
</reference>
<evidence type="ECO:0000313" key="1">
    <source>
        <dbReference type="EMBL" id="GLR19275.1"/>
    </source>
</evidence>
<dbReference type="Proteomes" id="UP001156666">
    <property type="component" value="Unassembled WGS sequence"/>
</dbReference>
<accession>A0AA37WI46</accession>
<keyword evidence="2" id="KW-1185">Reference proteome</keyword>